<dbReference type="EMBL" id="WUBI01000001">
    <property type="protein sequence ID" value="MWV44253.1"/>
    <property type="molecule type" value="Genomic_DNA"/>
</dbReference>
<accession>A0A7X3IHW6</accession>
<protein>
    <submittedName>
        <fullName evidence="2">Uncharacterized protein</fullName>
    </submittedName>
</protein>
<sequence>MKKITLLATLMIVALLSFITSASAVGTDKEYTPVPPSEDTVTVLISTIQNENGQLSIQADPIEWYEGAAADQKFLEREKDAAEELGGAPDGYYIVNDDNTLQTYEVAPNAQVLMQIYDHDGTYEGMDIQWNEAVSLDKYLAIMHNDKLMDMKTFPYHLIIQDGKVVKIVQQYIP</sequence>
<feature type="chain" id="PRO_5030998070" evidence="1">
    <location>
        <begin position="25"/>
        <end position="174"/>
    </location>
</feature>
<dbReference type="AlphaFoldDB" id="A0A7X3IHW6"/>
<feature type="signal peptide" evidence="1">
    <location>
        <begin position="1"/>
        <end position="24"/>
    </location>
</feature>
<comment type="caution">
    <text evidence="2">The sequence shown here is derived from an EMBL/GenBank/DDBJ whole genome shotgun (WGS) entry which is preliminary data.</text>
</comment>
<proteinExistence type="predicted"/>
<dbReference type="RefSeq" id="WP_160497685.1">
    <property type="nucleotide sequence ID" value="NZ_WUBI01000001.1"/>
</dbReference>
<evidence type="ECO:0000313" key="2">
    <source>
        <dbReference type="EMBL" id="MWV44253.1"/>
    </source>
</evidence>
<dbReference type="Proteomes" id="UP000460318">
    <property type="component" value="Unassembled WGS sequence"/>
</dbReference>
<name>A0A7X3IHW6_9BACL</name>
<keyword evidence="3" id="KW-1185">Reference proteome</keyword>
<gene>
    <name evidence="2" type="ORF">GRF59_11475</name>
</gene>
<evidence type="ECO:0000313" key="3">
    <source>
        <dbReference type="Proteomes" id="UP000460318"/>
    </source>
</evidence>
<reference evidence="2 3" key="1">
    <citation type="submission" date="2019-12" db="EMBL/GenBank/DDBJ databases">
        <title>Paenibacillus sp. nov., an endophytic bacterium isolated from the stem of Dendrobium.</title>
        <authorList>
            <person name="Zhao R."/>
        </authorList>
    </citation>
    <scope>NUCLEOTIDE SEQUENCE [LARGE SCALE GENOMIC DNA]</scope>
    <source>
        <strain evidence="2 3">HJL G12</strain>
    </source>
</reference>
<keyword evidence="1" id="KW-0732">Signal</keyword>
<organism evidence="2 3">
    <name type="scientific">Paenibacillus dendrobii</name>
    <dbReference type="NCBI Taxonomy" id="2691084"/>
    <lineage>
        <taxon>Bacteria</taxon>
        <taxon>Bacillati</taxon>
        <taxon>Bacillota</taxon>
        <taxon>Bacilli</taxon>
        <taxon>Bacillales</taxon>
        <taxon>Paenibacillaceae</taxon>
        <taxon>Paenibacillus</taxon>
    </lineage>
</organism>
<evidence type="ECO:0000256" key="1">
    <source>
        <dbReference type="SAM" id="SignalP"/>
    </source>
</evidence>